<evidence type="ECO:0000313" key="1">
    <source>
        <dbReference type="EMBL" id="GGB28106.1"/>
    </source>
</evidence>
<dbReference type="Proteomes" id="UP000603352">
    <property type="component" value="Unassembled WGS sequence"/>
</dbReference>
<protein>
    <submittedName>
        <fullName evidence="1">Uncharacterized protein</fullName>
    </submittedName>
</protein>
<sequence length="48" mass="5377">MTDTINSDQTQPDTARKLWHAPVLTRDDLRDAESLLDLLSGPRSLILS</sequence>
<proteinExistence type="predicted"/>
<name>A0ABQ1I9S6_9PROT</name>
<reference evidence="2" key="1">
    <citation type="journal article" date="2019" name="Int. J. Syst. Evol. Microbiol.">
        <title>The Global Catalogue of Microorganisms (GCM) 10K type strain sequencing project: providing services to taxonomists for standard genome sequencing and annotation.</title>
        <authorList>
            <consortium name="The Broad Institute Genomics Platform"/>
            <consortium name="The Broad Institute Genome Sequencing Center for Infectious Disease"/>
            <person name="Wu L."/>
            <person name="Ma J."/>
        </authorList>
    </citation>
    <scope>NUCLEOTIDE SEQUENCE [LARGE SCALE GENOMIC DNA]</scope>
    <source>
        <strain evidence="2">CGMCC 1.10188</strain>
    </source>
</reference>
<gene>
    <name evidence="1" type="ORF">GCM10011505_06710</name>
</gene>
<dbReference type="EMBL" id="BMDZ01000004">
    <property type="protein sequence ID" value="GGB28106.1"/>
    <property type="molecule type" value="Genomic_DNA"/>
</dbReference>
<keyword evidence="2" id="KW-1185">Reference proteome</keyword>
<comment type="caution">
    <text evidence="1">The sequence shown here is derived from an EMBL/GenBank/DDBJ whole genome shotgun (WGS) entry which is preliminary data.</text>
</comment>
<evidence type="ECO:0000313" key="2">
    <source>
        <dbReference type="Proteomes" id="UP000603352"/>
    </source>
</evidence>
<organism evidence="1 2">
    <name type="scientific">Tistrella bauzanensis</name>
    <dbReference type="NCBI Taxonomy" id="657419"/>
    <lineage>
        <taxon>Bacteria</taxon>
        <taxon>Pseudomonadati</taxon>
        <taxon>Pseudomonadota</taxon>
        <taxon>Alphaproteobacteria</taxon>
        <taxon>Geminicoccales</taxon>
        <taxon>Geminicoccaceae</taxon>
        <taxon>Tistrella</taxon>
    </lineage>
</organism>
<dbReference type="RefSeq" id="WP_188574879.1">
    <property type="nucleotide sequence ID" value="NZ_BMDZ01000004.1"/>
</dbReference>
<accession>A0ABQ1I9S6</accession>